<feature type="non-terminal residue" evidence="2">
    <location>
        <position position="1"/>
    </location>
</feature>
<dbReference type="PANTHER" id="PTHR33395:SF22">
    <property type="entry name" value="REVERSE TRANSCRIPTASE DOMAIN-CONTAINING PROTEIN"/>
    <property type="match status" value="1"/>
</dbReference>
<dbReference type="InterPro" id="IPR000477">
    <property type="entry name" value="RT_dom"/>
</dbReference>
<reference evidence="2" key="1">
    <citation type="journal article" date="2018" name="PLoS Negl. Trop. Dis.">
        <title>Sialome diversity of ticks revealed by RNAseq of single tick salivary glands.</title>
        <authorList>
            <person name="Perner J."/>
            <person name="Kropackova S."/>
            <person name="Kopacek P."/>
            <person name="Ribeiro J.M."/>
        </authorList>
    </citation>
    <scope>NUCLEOTIDE SEQUENCE</scope>
    <source>
        <strain evidence="2">Siblings of single egg batch collected in Ceske Budejovice</strain>
        <tissue evidence="2">Salivary glands</tissue>
    </source>
</reference>
<sequence length="929" mass="105946">RVNLSFLVINCRSIKNKIHEFSALVDLVKPSVILGTESWLEADIGDNEVFPGGYTCYRKDRNAHGGGVFILVENSIYSSEVYVGTGACEAIFCQLIFSNNKVLTACSFYRLPDSPVDAMTQLIAMTEAVRTDCLVIGGDFNLPNIVWSEQGRAIATAGRLNQEMANLTDLFALRQMVMEPTRGSNILDLLLTNQPHLVRSTLVVPGISDHSVVICHMNVEHVKTSRGVARRVYNFEKADVNRINEGLNTYYTVFETEAEYKGVPELRLSLKNKICELRQRFVPSRILTAREGRSKPWFSRALRSLTQKRQRLYRNYCVMPTLVNCEKLKKVACELKKAICIAKETFTNSIESRLKDNPKEFWKHVKRNGKDVLDIPPLTSSDGIVHDDIAKAEKFNQYFSSVFTTVIPSDDGDREAVREEIGDMDDIVMSERGIESLLQGLNTSKAGGPDGLPNHIFKLCARSLSPFLKILFITSLNEACLACLPDDWKNAAVVPIHKSGPRNDVANYRPISLTCVACKVLEHILYTSIVEHMNRHCLFNPRQHGFRRGLSCVTQLTEFTHDLAYALDRRLSIDCVFLDFRKAFDTVPHSLLIGKLNSYNINPQVVSWVAEYLRQRSQFVVVSGSQSSTVQVTSGVPQGSVLGPLLFLLYINDITEGVVSQMRLFADDCVLYGAVACGEDANIIQRDLNRINQWCLRWRMQLNLGKTVFMSFTRKKNPYAASYAINNNILSRVLEYKYLGVNYTTDLRWNTHVDYVVAKAGKTLGFLRRNARNFNKDTRELLYKTYVRSVMEYACVVWDPPTARDKIKLEKLQNLAARFVTGNYSKDFSATRTKDILNWELLETRRRQLRLKFFHSIYHSTVGIIRDMYIMRPHYQSERVDHSFKVREISFKTEVFRMSFFPRTICEWNQLPPSVVGVLSNDDFFSLLD</sequence>
<dbReference type="InterPro" id="IPR043502">
    <property type="entry name" value="DNA/RNA_pol_sf"/>
</dbReference>
<evidence type="ECO:0000259" key="1">
    <source>
        <dbReference type="PROSITE" id="PS50878"/>
    </source>
</evidence>
<name>A0A147BLD0_IXORI</name>
<dbReference type="InterPro" id="IPR036691">
    <property type="entry name" value="Endo/exonu/phosph_ase_sf"/>
</dbReference>
<dbReference type="InterPro" id="IPR005135">
    <property type="entry name" value="Endo/exonuclease/phosphatase"/>
</dbReference>
<protein>
    <submittedName>
        <fullName evidence="2">Putative rna-directed dna polymerase from mobile element jockey-like protein</fullName>
    </submittedName>
</protein>
<dbReference type="EMBL" id="GEGO01004132">
    <property type="protein sequence ID" value="JAR91272.1"/>
    <property type="molecule type" value="Transcribed_RNA"/>
</dbReference>
<evidence type="ECO:0000313" key="2">
    <source>
        <dbReference type="EMBL" id="JAR91272.1"/>
    </source>
</evidence>
<dbReference type="GO" id="GO:0003964">
    <property type="term" value="F:RNA-directed DNA polymerase activity"/>
    <property type="evidence" value="ECO:0007669"/>
    <property type="project" value="UniProtKB-KW"/>
</dbReference>
<dbReference type="Pfam" id="PF14529">
    <property type="entry name" value="Exo_endo_phos_2"/>
    <property type="match status" value="1"/>
</dbReference>
<keyword evidence="2" id="KW-0548">Nucleotidyltransferase</keyword>
<keyword evidence="2" id="KW-0695">RNA-directed DNA polymerase</keyword>
<dbReference type="Gene3D" id="3.60.10.10">
    <property type="entry name" value="Endonuclease/exonuclease/phosphatase"/>
    <property type="match status" value="1"/>
</dbReference>
<accession>A0A147BLD0</accession>
<proteinExistence type="predicted"/>
<dbReference type="SUPFAM" id="SSF56219">
    <property type="entry name" value="DNase I-like"/>
    <property type="match status" value="1"/>
</dbReference>
<feature type="domain" description="Reverse transcriptase" evidence="1">
    <location>
        <begin position="477"/>
        <end position="743"/>
    </location>
</feature>
<organism evidence="2">
    <name type="scientific">Ixodes ricinus</name>
    <name type="common">Common tick</name>
    <name type="synonym">Acarus ricinus</name>
    <dbReference type="NCBI Taxonomy" id="34613"/>
    <lineage>
        <taxon>Eukaryota</taxon>
        <taxon>Metazoa</taxon>
        <taxon>Ecdysozoa</taxon>
        <taxon>Arthropoda</taxon>
        <taxon>Chelicerata</taxon>
        <taxon>Arachnida</taxon>
        <taxon>Acari</taxon>
        <taxon>Parasitiformes</taxon>
        <taxon>Ixodida</taxon>
        <taxon>Ixodoidea</taxon>
        <taxon>Ixodidae</taxon>
        <taxon>Ixodinae</taxon>
        <taxon>Ixodes</taxon>
    </lineage>
</organism>
<dbReference type="CDD" id="cd01650">
    <property type="entry name" value="RT_nLTR_like"/>
    <property type="match status" value="1"/>
</dbReference>
<dbReference type="AlphaFoldDB" id="A0A147BLD0"/>
<dbReference type="Pfam" id="PF00078">
    <property type="entry name" value="RVT_1"/>
    <property type="match status" value="1"/>
</dbReference>
<keyword evidence="2" id="KW-0808">Transferase</keyword>
<dbReference type="SUPFAM" id="SSF56672">
    <property type="entry name" value="DNA/RNA polymerases"/>
    <property type="match status" value="1"/>
</dbReference>
<dbReference type="PROSITE" id="PS50878">
    <property type="entry name" value="RT_POL"/>
    <property type="match status" value="1"/>
</dbReference>
<dbReference type="PANTHER" id="PTHR33395">
    <property type="entry name" value="TRANSCRIPTASE, PUTATIVE-RELATED-RELATED"/>
    <property type="match status" value="1"/>
</dbReference>